<feature type="region of interest" description="Disordered" evidence="1">
    <location>
        <begin position="1"/>
        <end position="34"/>
    </location>
</feature>
<accession>A0AAV7NE57</accession>
<evidence type="ECO:0000313" key="3">
    <source>
        <dbReference type="Proteomes" id="UP001066276"/>
    </source>
</evidence>
<dbReference type="EMBL" id="JANPWB010000012">
    <property type="protein sequence ID" value="KAJ1114256.1"/>
    <property type="molecule type" value="Genomic_DNA"/>
</dbReference>
<evidence type="ECO:0000313" key="2">
    <source>
        <dbReference type="EMBL" id="KAJ1114256.1"/>
    </source>
</evidence>
<keyword evidence="3" id="KW-1185">Reference proteome</keyword>
<reference evidence="2" key="1">
    <citation type="journal article" date="2022" name="bioRxiv">
        <title>Sequencing and chromosome-scale assembly of the giantPleurodeles waltlgenome.</title>
        <authorList>
            <person name="Brown T."/>
            <person name="Elewa A."/>
            <person name="Iarovenko S."/>
            <person name="Subramanian E."/>
            <person name="Araus A.J."/>
            <person name="Petzold A."/>
            <person name="Susuki M."/>
            <person name="Suzuki K.-i.T."/>
            <person name="Hayashi T."/>
            <person name="Toyoda A."/>
            <person name="Oliveira C."/>
            <person name="Osipova E."/>
            <person name="Leigh N.D."/>
            <person name="Simon A."/>
            <person name="Yun M.H."/>
        </authorList>
    </citation>
    <scope>NUCLEOTIDE SEQUENCE</scope>
    <source>
        <strain evidence="2">20211129_DDA</strain>
        <tissue evidence="2">Liver</tissue>
    </source>
</reference>
<dbReference type="AlphaFoldDB" id="A0AAV7NE57"/>
<gene>
    <name evidence="2" type="ORF">NDU88_002495</name>
</gene>
<sequence length="86" mass="9329">MLVGSVLPLRQRSIGDREGKRGQAASRPVAGSGSHRCAAVKAQDTYDSHTLFLEVVNHQINMTNLLSCGPIGRRTSVETGEVNRLR</sequence>
<proteinExistence type="predicted"/>
<name>A0AAV7NE57_PLEWA</name>
<comment type="caution">
    <text evidence="2">The sequence shown here is derived from an EMBL/GenBank/DDBJ whole genome shotgun (WGS) entry which is preliminary data.</text>
</comment>
<dbReference type="Proteomes" id="UP001066276">
    <property type="component" value="Chromosome 8"/>
</dbReference>
<organism evidence="2 3">
    <name type="scientific">Pleurodeles waltl</name>
    <name type="common">Iberian ribbed newt</name>
    <dbReference type="NCBI Taxonomy" id="8319"/>
    <lineage>
        <taxon>Eukaryota</taxon>
        <taxon>Metazoa</taxon>
        <taxon>Chordata</taxon>
        <taxon>Craniata</taxon>
        <taxon>Vertebrata</taxon>
        <taxon>Euteleostomi</taxon>
        <taxon>Amphibia</taxon>
        <taxon>Batrachia</taxon>
        <taxon>Caudata</taxon>
        <taxon>Salamandroidea</taxon>
        <taxon>Salamandridae</taxon>
        <taxon>Pleurodelinae</taxon>
        <taxon>Pleurodeles</taxon>
    </lineage>
</organism>
<evidence type="ECO:0000256" key="1">
    <source>
        <dbReference type="SAM" id="MobiDB-lite"/>
    </source>
</evidence>
<protein>
    <submittedName>
        <fullName evidence="2">Uncharacterized protein</fullName>
    </submittedName>
</protein>